<dbReference type="PANTHER" id="PTHR22600">
    <property type="entry name" value="BETA-HEXOSAMINIDASE"/>
    <property type="match status" value="1"/>
</dbReference>
<feature type="domain" description="Beta-hexosaminidase eukaryotic type N-terminal" evidence="12">
    <location>
        <begin position="36"/>
        <end position="164"/>
    </location>
</feature>
<reference evidence="13" key="1">
    <citation type="journal article" date="2016" name="Sci. Rep.">
        <title>Molecular characterization of firefly nuptial gifts: a multi-omics approach sheds light on postcopulatory sexual selection.</title>
        <authorList>
            <person name="Al-Wathiqui N."/>
            <person name="Fallon T.R."/>
            <person name="South A."/>
            <person name="Weng J.K."/>
            <person name="Lewis S.M."/>
        </authorList>
    </citation>
    <scope>NUCLEOTIDE SEQUENCE</scope>
</reference>
<comment type="similarity">
    <text evidence="2 7">Belongs to the glycosyl hydrolase 20 family.</text>
</comment>
<keyword evidence="6 7" id="KW-0326">Glycosidase</keyword>
<keyword evidence="5" id="KW-0325">Glycoprotein</keyword>
<keyword evidence="4 7" id="KW-0378">Hydrolase</keyword>
<dbReference type="InterPro" id="IPR015883">
    <property type="entry name" value="Glyco_hydro_20_cat"/>
</dbReference>
<evidence type="ECO:0000256" key="6">
    <source>
        <dbReference type="ARBA" id="ARBA00023295"/>
    </source>
</evidence>
<dbReference type="InterPro" id="IPR017853">
    <property type="entry name" value="GH"/>
</dbReference>
<dbReference type="AlphaFoldDB" id="A0A1Y1LY98"/>
<evidence type="ECO:0000256" key="5">
    <source>
        <dbReference type="ARBA" id="ARBA00023180"/>
    </source>
</evidence>
<dbReference type="FunFam" id="3.20.20.80:FF:000063">
    <property type="entry name" value="Beta-hexosaminidase"/>
    <property type="match status" value="1"/>
</dbReference>
<sequence length="538" mass="61682">MNTKLSLIIVISFNLIASNCYTVKPGPLVIATEGEVWPKPYKRIYSDSFHLINPSDFSFNIVSESCNILTGAISRYKNIIANQTFPHTRKQAKNEEQISSWKKSNFVGYLESLDVILMEPCNDDEIPTISMLEQYEIKIAENASVLAATSVWGILRGLETFSQLLYPAEGHALILNCTFISDFPRYSHRGVLIDTSRHFIPVQKLLKILDALAYNKLNVFHWHITDDQSFPYQSRDFPSLSEKGSYLPTHVYSQSDVAMLIKYAAARGIRVVAEFDTPGHTRCWGNAFPQLLTECYSNGVPTGEYGPMDPTKEFTYKFMKQFLSEVVDVFYDRALHLGGDEVDYDCWATNPDIKHFMEANNISSYKKLEGYYIKKLIDISEKLKMNAIVWEEVFTNVADIPENTIVHVWKEGWRNTIKEVTRRGFNTLLSSCWYLDHLYTGGDWIKFYNCEPTDFKGTEKQKKLVMGGEACMWAEVVNEYNLESRIWPRASATAEKLWSEEDADEIDSVKRRLEEHTCRMNKRGVQAQPPNGAGFCEM</sequence>
<feature type="chain" id="PRO_5012101297" description="Beta-hexosaminidase" evidence="10">
    <location>
        <begin position="23"/>
        <end position="538"/>
    </location>
</feature>
<dbReference type="Gene3D" id="3.30.379.10">
    <property type="entry name" value="Chitobiase/beta-hexosaminidase domain 2-like"/>
    <property type="match status" value="1"/>
</dbReference>
<protein>
    <recommendedName>
        <fullName evidence="7">Beta-hexosaminidase</fullName>
        <ecNumber evidence="7">3.2.1.52</ecNumber>
    </recommendedName>
</protein>
<keyword evidence="9" id="KW-1015">Disulfide bond</keyword>
<dbReference type="GO" id="GO:0005975">
    <property type="term" value="P:carbohydrate metabolic process"/>
    <property type="evidence" value="ECO:0007669"/>
    <property type="project" value="InterPro"/>
</dbReference>
<dbReference type="Pfam" id="PF00728">
    <property type="entry name" value="Glyco_hydro_20"/>
    <property type="match status" value="1"/>
</dbReference>
<dbReference type="InterPro" id="IPR029018">
    <property type="entry name" value="Hex-like_dom2"/>
</dbReference>
<evidence type="ECO:0000256" key="9">
    <source>
        <dbReference type="PIRSR" id="PIRSR001093-2"/>
    </source>
</evidence>
<dbReference type="PANTHER" id="PTHR22600:SF21">
    <property type="entry name" value="BETA-HEXOSAMINIDASE A"/>
    <property type="match status" value="1"/>
</dbReference>
<evidence type="ECO:0000313" key="13">
    <source>
        <dbReference type="EMBL" id="JAV77340.1"/>
    </source>
</evidence>
<evidence type="ECO:0000256" key="2">
    <source>
        <dbReference type="ARBA" id="ARBA00006285"/>
    </source>
</evidence>
<keyword evidence="3 10" id="KW-0732">Signal</keyword>
<comment type="catalytic activity">
    <reaction evidence="1 7">
        <text>Hydrolysis of terminal non-reducing N-acetyl-D-hexosamine residues in N-acetyl-beta-D-hexosaminides.</text>
        <dbReference type="EC" id="3.2.1.52"/>
    </reaction>
</comment>
<dbReference type="InterPro" id="IPR025705">
    <property type="entry name" value="Beta_hexosaminidase_sua/sub"/>
</dbReference>
<feature type="domain" description="Glycoside hydrolase family 20 catalytic" evidence="11">
    <location>
        <begin position="186"/>
        <end position="500"/>
    </location>
</feature>
<organism evidence="13">
    <name type="scientific">Photinus pyralis</name>
    <name type="common">Common eastern firefly</name>
    <name type="synonym">Lampyris pyralis</name>
    <dbReference type="NCBI Taxonomy" id="7054"/>
    <lineage>
        <taxon>Eukaryota</taxon>
        <taxon>Metazoa</taxon>
        <taxon>Ecdysozoa</taxon>
        <taxon>Arthropoda</taxon>
        <taxon>Hexapoda</taxon>
        <taxon>Insecta</taxon>
        <taxon>Pterygota</taxon>
        <taxon>Neoptera</taxon>
        <taxon>Endopterygota</taxon>
        <taxon>Coleoptera</taxon>
        <taxon>Polyphaga</taxon>
        <taxon>Elateriformia</taxon>
        <taxon>Elateroidea</taxon>
        <taxon>Lampyridae</taxon>
        <taxon>Lampyrinae</taxon>
        <taxon>Photinus</taxon>
    </lineage>
</organism>
<dbReference type="SUPFAM" id="SSF51445">
    <property type="entry name" value="(Trans)glycosidases"/>
    <property type="match status" value="1"/>
</dbReference>
<dbReference type="GO" id="GO:0030203">
    <property type="term" value="P:glycosaminoglycan metabolic process"/>
    <property type="evidence" value="ECO:0007669"/>
    <property type="project" value="TreeGrafter"/>
</dbReference>
<evidence type="ECO:0000256" key="8">
    <source>
        <dbReference type="PIRSR" id="PIRSR001093-1"/>
    </source>
</evidence>
<dbReference type="PRINTS" id="PR00738">
    <property type="entry name" value="GLHYDRLASE20"/>
</dbReference>
<feature type="signal peptide" evidence="10">
    <location>
        <begin position="1"/>
        <end position="22"/>
    </location>
</feature>
<evidence type="ECO:0000259" key="11">
    <source>
        <dbReference type="Pfam" id="PF00728"/>
    </source>
</evidence>
<feature type="disulfide bond" evidence="9">
    <location>
        <begin position="66"/>
        <end position="121"/>
    </location>
</feature>
<feature type="active site" description="Proton donor" evidence="8">
    <location>
        <position position="341"/>
    </location>
</feature>
<name>A0A1Y1LY98_PHOPY</name>
<dbReference type="SUPFAM" id="SSF55545">
    <property type="entry name" value="beta-N-acetylhexosaminidase-like domain"/>
    <property type="match status" value="1"/>
</dbReference>
<feature type="disulfide bond" evidence="9">
    <location>
        <begin position="518"/>
        <end position="536"/>
    </location>
</feature>
<dbReference type="GO" id="GO:0004563">
    <property type="term" value="F:beta-N-acetylhexosaminidase activity"/>
    <property type="evidence" value="ECO:0007669"/>
    <property type="project" value="UniProtKB-EC"/>
</dbReference>
<dbReference type="CDD" id="cd06562">
    <property type="entry name" value="GH20_HexA_HexB-like"/>
    <property type="match status" value="1"/>
</dbReference>
<accession>A0A1Y1LY98</accession>
<dbReference type="Pfam" id="PF14845">
    <property type="entry name" value="Glycohydro_20b2"/>
    <property type="match status" value="1"/>
</dbReference>
<dbReference type="EC" id="3.2.1.52" evidence="7"/>
<dbReference type="EMBL" id="GEZM01046313">
    <property type="protein sequence ID" value="JAV77340.1"/>
    <property type="molecule type" value="Transcribed_RNA"/>
</dbReference>
<evidence type="ECO:0000256" key="3">
    <source>
        <dbReference type="ARBA" id="ARBA00022729"/>
    </source>
</evidence>
<evidence type="ECO:0000256" key="4">
    <source>
        <dbReference type="ARBA" id="ARBA00022801"/>
    </source>
</evidence>
<evidence type="ECO:0000256" key="1">
    <source>
        <dbReference type="ARBA" id="ARBA00001231"/>
    </source>
</evidence>
<dbReference type="GO" id="GO:0005764">
    <property type="term" value="C:lysosome"/>
    <property type="evidence" value="ECO:0007669"/>
    <property type="project" value="TreeGrafter"/>
</dbReference>
<dbReference type="GO" id="GO:0016020">
    <property type="term" value="C:membrane"/>
    <property type="evidence" value="ECO:0007669"/>
    <property type="project" value="TreeGrafter"/>
</dbReference>
<dbReference type="InterPro" id="IPR029019">
    <property type="entry name" value="HEX_eukaryotic_N"/>
</dbReference>
<evidence type="ECO:0000256" key="10">
    <source>
        <dbReference type="SAM" id="SignalP"/>
    </source>
</evidence>
<evidence type="ECO:0000256" key="7">
    <source>
        <dbReference type="PIRNR" id="PIRNR001093"/>
    </source>
</evidence>
<proteinExistence type="inferred from homology"/>
<dbReference type="Gene3D" id="3.20.20.80">
    <property type="entry name" value="Glycosidases"/>
    <property type="match status" value="1"/>
</dbReference>
<feature type="disulfide bond" evidence="9">
    <location>
        <begin position="295"/>
        <end position="346"/>
    </location>
</feature>
<dbReference type="PIRSF" id="PIRSF001093">
    <property type="entry name" value="B-hxosamndse_ab_euk"/>
    <property type="match status" value="1"/>
</dbReference>
<dbReference type="GO" id="GO:0006689">
    <property type="term" value="P:ganglioside catabolic process"/>
    <property type="evidence" value="ECO:0007669"/>
    <property type="project" value="TreeGrafter"/>
</dbReference>
<evidence type="ECO:0000259" key="12">
    <source>
        <dbReference type="Pfam" id="PF14845"/>
    </source>
</evidence>